<dbReference type="RefSeq" id="WP_168004754.1">
    <property type="nucleotide sequence ID" value="NZ_JAATHJ010000002.1"/>
</dbReference>
<dbReference type="AlphaFoldDB" id="A0A969TU03"/>
<accession>A0A969TU03</accession>
<evidence type="ECO:0000313" key="8">
    <source>
        <dbReference type="EMBL" id="NJP36471.1"/>
    </source>
</evidence>
<dbReference type="Pfam" id="PF03626">
    <property type="entry name" value="COX4_pro"/>
    <property type="match status" value="1"/>
</dbReference>
<dbReference type="Proteomes" id="UP000752012">
    <property type="component" value="Unassembled WGS sequence"/>
</dbReference>
<name>A0A969TU03_9BACI</name>
<feature type="compositionally biased region" description="Basic and acidic residues" evidence="6">
    <location>
        <begin position="13"/>
        <end position="23"/>
    </location>
</feature>
<evidence type="ECO:0000256" key="7">
    <source>
        <dbReference type="SAM" id="Phobius"/>
    </source>
</evidence>
<feature type="transmembrane region" description="Helical" evidence="7">
    <location>
        <begin position="55"/>
        <end position="77"/>
    </location>
</feature>
<keyword evidence="9" id="KW-1185">Reference proteome</keyword>
<keyword evidence="3 7" id="KW-0812">Transmembrane</keyword>
<comment type="subcellular location">
    <subcellularLocation>
        <location evidence="1">Cell membrane</location>
        <topology evidence="1">Multi-pass membrane protein</topology>
    </subcellularLocation>
</comment>
<evidence type="ECO:0000256" key="6">
    <source>
        <dbReference type="SAM" id="MobiDB-lite"/>
    </source>
</evidence>
<evidence type="ECO:0000256" key="2">
    <source>
        <dbReference type="ARBA" id="ARBA00022475"/>
    </source>
</evidence>
<feature type="transmembrane region" description="Helical" evidence="7">
    <location>
        <begin position="89"/>
        <end position="112"/>
    </location>
</feature>
<feature type="transmembrane region" description="Helical" evidence="7">
    <location>
        <begin position="30"/>
        <end position="49"/>
    </location>
</feature>
<evidence type="ECO:0000313" key="9">
    <source>
        <dbReference type="Proteomes" id="UP000752012"/>
    </source>
</evidence>
<evidence type="ECO:0000256" key="3">
    <source>
        <dbReference type="ARBA" id="ARBA00022692"/>
    </source>
</evidence>
<reference evidence="8 9" key="1">
    <citation type="submission" date="2020-03" db="EMBL/GenBank/DDBJ databases">
        <title>Assessment of the enzymatic potential of alkaline-tolerant lipase obtained from Bacillus luteus H11 (technogenic soil) for the bioremediation of saline soils contaminated with petroleum substances.</title>
        <authorList>
            <person name="Kalwasinska A."/>
        </authorList>
    </citation>
    <scope>NUCLEOTIDE SEQUENCE [LARGE SCALE GENOMIC DNA]</scope>
    <source>
        <strain evidence="8 9">H11</strain>
    </source>
</reference>
<keyword evidence="2" id="KW-1003">Cell membrane</keyword>
<feature type="region of interest" description="Disordered" evidence="6">
    <location>
        <begin position="1"/>
        <end position="23"/>
    </location>
</feature>
<dbReference type="GO" id="GO:0005886">
    <property type="term" value="C:plasma membrane"/>
    <property type="evidence" value="ECO:0007669"/>
    <property type="project" value="UniProtKB-SubCell"/>
</dbReference>
<comment type="caution">
    <text evidence="8">The sequence shown here is derived from an EMBL/GenBank/DDBJ whole genome shotgun (WGS) entry which is preliminary data.</text>
</comment>
<dbReference type="InterPro" id="IPR005171">
    <property type="entry name" value="Cyt_c_oxidase_su4_prok"/>
</dbReference>
<keyword evidence="4 7" id="KW-1133">Transmembrane helix</keyword>
<dbReference type="EMBL" id="JAATHJ010000002">
    <property type="protein sequence ID" value="NJP36471.1"/>
    <property type="molecule type" value="Genomic_DNA"/>
</dbReference>
<organism evidence="8 9">
    <name type="scientific">Alkalicoccus luteus</name>
    <dbReference type="NCBI Taxonomy" id="1237094"/>
    <lineage>
        <taxon>Bacteria</taxon>
        <taxon>Bacillati</taxon>
        <taxon>Bacillota</taxon>
        <taxon>Bacilli</taxon>
        <taxon>Bacillales</taxon>
        <taxon>Bacillaceae</taxon>
        <taxon>Alkalicoccus</taxon>
    </lineage>
</organism>
<sequence>MAHVDPSAPLEGRPSKETERKLKRESRTQIVSFVFMIFITSTAFLTIASDAIPTGFAIPFILLLAAVQVVMQLYYFMHMNGKGTGWVNAMIWSGLFVAAMTVAALMLLIGIVKY</sequence>
<evidence type="ECO:0000256" key="5">
    <source>
        <dbReference type="ARBA" id="ARBA00023136"/>
    </source>
</evidence>
<gene>
    <name evidence="8" type="ORF">HCN83_02575</name>
</gene>
<protein>
    <submittedName>
        <fullName evidence="8">Cytochrome-c oxidase</fullName>
    </submittedName>
</protein>
<proteinExistence type="predicted"/>
<evidence type="ECO:0000256" key="1">
    <source>
        <dbReference type="ARBA" id="ARBA00004651"/>
    </source>
</evidence>
<evidence type="ECO:0000256" key="4">
    <source>
        <dbReference type="ARBA" id="ARBA00022989"/>
    </source>
</evidence>
<keyword evidence="5 7" id="KW-0472">Membrane</keyword>